<dbReference type="Gene3D" id="4.10.60.10">
    <property type="entry name" value="Zinc finger, CCHC-type"/>
    <property type="match status" value="1"/>
</dbReference>
<keyword evidence="8" id="KW-0863">Zinc-finger</keyword>
<evidence type="ECO:0000256" key="3">
    <source>
        <dbReference type="ARBA" id="ARBA00022695"/>
    </source>
</evidence>
<dbReference type="InterPro" id="IPR036397">
    <property type="entry name" value="RNaseH_sf"/>
</dbReference>
<dbReference type="Pfam" id="PF00665">
    <property type="entry name" value="rve"/>
    <property type="match status" value="1"/>
</dbReference>
<dbReference type="Proteomes" id="UP000031668">
    <property type="component" value="Unassembled WGS sequence"/>
</dbReference>
<dbReference type="Pfam" id="PF17921">
    <property type="entry name" value="Integrase_H2C2"/>
    <property type="match status" value="1"/>
</dbReference>
<dbReference type="GO" id="GO:0004190">
    <property type="term" value="F:aspartic-type endopeptidase activity"/>
    <property type="evidence" value="ECO:0007669"/>
    <property type="project" value="InterPro"/>
</dbReference>
<evidence type="ECO:0000259" key="9">
    <source>
        <dbReference type="PROSITE" id="PS50158"/>
    </source>
</evidence>
<dbReference type="CDD" id="cd01647">
    <property type="entry name" value="RT_LTR"/>
    <property type="match status" value="1"/>
</dbReference>
<dbReference type="Gene3D" id="3.10.10.10">
    <property type="entry name" value="HIV Type 1 Reverse Transcriptase, subunit A, domain 1"/>
    <property type="match status" value="1"/>
</dbReference>
<dbReference type="GO" id="GO:0006508">
    <property type="term" value="P:proteolysis"/>
    <property type="evidence" value="ECO:0007669"/>
    <property type="project" value="InterPro"/>
</dbReference>
<dbReference type="InterPro" id="IPR043128">
    <property type="entry name" value="Rev_trsase/Diguanyl_cyclase"/>
</dbReference>
<dbReference type="SUPFAM" id="SSF56672">
    <property type="entry name" value="DNA/RNA polymerases"/>
    <property type="match status" value="1"/>
</dbReference>
<dbReference type="CDD" id="cd00303">
    <property type="entry name" value="retropepsin_like"/>
    <property type="match status" value="1"/>
</dbReference>
<dbReference type="InterPro" id="IPR001584">
    <property type="entry name" value="Integrase_cat-core"/>
</dbReference>
<feature type="domain" description="Integrase catalytic" evidence="11">
    <location>
        <begin position="1018"/>
        <end position="1183"/>
    </location>
</feature>
<dbReference type="InterPro" id="IPR036875">
    <property type="entry name" value="Znf_CCHC_sf"/>
</dbReference>
<comment type="caution">
    <text evidence="12">The sequence shown here is derived from an EMBL/GenBank/DDBJ whole genome shotgun (WGS) entry which is preliminary data.</text>
</comment>
<dbReference type="InterPro" id="IPR000477">
    <property type="entry name" value="RT_dom"/>
</dbReference>
<keyword evidence="6" id="KW-0378">Hydrolase</keyword>
<dbReference type="OMA" id="GMIDMNT"/>
<dbReference type="EMBL" id="JWZT01000170">
    <property type="protein sequence ID" value="KII74908.1"/>
    <property type="molecule type" value="Genomic_DNA"/>
</dbReference>
<dbReference type="FunFam" id="1.10.340.70:FF:000001">
    <property type="entry name" value="Retrovirus-related Pol polyprotein from transposon gypsy-like Protein"/>
    <property type="match status" value="1"/>
</dbReference>
<dbReference type="PROSITE" id="PS50158">
    <property type="entry name" value="ZF_CCHC"/>
    <property type="match status" value="2"/>
</dbReference>
<dbReference type="InterPro" id="IPR001969">
    <property type="entry name" value="Aspartic_peptidase_AS"/>
</dbReference>
<dbReference type="FunFam" id="3.30.70.270:FF:000020">
    <property type="entry name" value="Transposon Tf2-6 polyprotein-like Protein"/>
    <property type="match status" value="1"/>
</dbReference>
<dbReference type="InterPro" id="IPR041373">
    <property type="entry name" value="RT_RNaseH"/>
</dbReference>
<feature type="domain" description="Reverse transcriptase" evidence="10">
    <location>
        <begin position="500"/>
        <end position="679"/>
    </location>
</feature>
<dbReference type="EC" id="2.7.7.49" evidence="1"/>
<organism evidence="12 13">
    <name type="scientific">Thelohanellus kitauei</name>
    <name type="common">Myxosporean</name>
    <dbReference type="NCBI Taxonomy" id="669202"/>
    <lineage>
        <taxon>Eukaryota</taxon>
        <taxon>Metazoa</taxon>
        <taxon>Cnidaria</taxon>
        <taxon>Myxozoa</taxon>
        <taxon>Myxosporea</taxon>
        <taxon>Bivalvulida</taxon>
        <taxon>Platysporina</taxon>
        <taxon>Myxobolidae</taxon>
        <taxon>Thelohanellus</taxon>
    </lineage>
</organism>
<proteinExistence type="predicted"/>
<dbReference type="SUPFAM" id="SSF50630">
    <property type="entry name" value="Acid proteases"/>
    <property type="match status" value="1"/>
</dbReference>
<dbReference type="GO" id="GO:0003964">
    <property type="term" value="F:RNA-directed DNA polymerase activity"/>
    <property type="evidence" value="ECO:0007669"/>
    <property type="project" value="UniProtKB-KW"/>
</dbReference>
<dbReference type="Gene3D" id="3.30.70.270">
    <property type="match status" value="2"/>
</dbReference>
<dbReference type="Gene3D" id="2.40.70.10">
    <property type="entry name" value="Acid Proteases"/>
    <property type="match status" value="1"/>
</dbReference>
<dbReference type="GO" id="GO:0008270">
    <property type="term" value="F:zinc ion binding"/>
    <property type="evidence" value="ECO:0007669"/>
    <property type="project" value="UniProtKB-KW"/>
</dbReference>
<evidence type="ECO:0000256" key="6">
    <source>
        <dbReference type="ARBA" id="ARBA00022801"/>
    </source>
</evidence>
<evidence type="ECO:0000259" key="10">
    <source>
        <dbReference type="PROSITE" id="PS50878"/>
    </source>
</evidence>
<dbReference type="InterPro" id="IPR012337">
    <property type="entry name" value="RNaseH-like_sf"/>
</dbReference>
<dbReference type="InterPro" id="IPR021109">
    <property type="entry name" value="Peptidase_aspartic_dom_sf"/>
</dbReference>
<dbReference type="PROSITE" id="PS00141">
    <property type="entry name" value="ASP_PROTEASE"/>
    <property type="match status" value="1"/>
</dbReference>
<keyword evidence="2" id="KW-0808">Transferase</keyword>
<dbReference type="PROSITE" id="PS50878">
    <property type="entry name" value="RT_POL"/>
    <property type="match status" value="1"/>
</dbReference>
<evidence type="ECO:0000256" key="8">
    <source>
        <dbReference type="PROSITE-ProRule" id="PRU00047"/>
    </source>
</evidence>
<dbReference type="InterPro" id="IPR041588">
    <property type="entry name" value="Integrase_H2C2"/>
</dbReference>
<dbReference type="InterPro" id="IPR050951">
    <property type="entry name" value="Retrovirus_Pol_polyprotein"/>
</dbReference>
<dbReference type="SMART" id="SM00343">
    <property type="entry name" value="ZnF_C2HC"/>
    <property type="match status" value="2"/>
</dbReference>
<dbReference type="PROSITE" id="PS50994">
    <property type="entry name" value="INTEGRASE"/>
    <property type="match status" value="1"/>
</dbReference>
<evidence type="ECO:0000256" key="5">
    <source>
        <dbReference type="ARBA" id="ARBA00022759"/>
    </source>
</evidence>
<dbReference type="GO" id="GO:0004519">
    <property type="term" value="F:endonuclease activity"/>
    <property type="evidence" value="ECO:0007669"/>
    <property type="project" value="UniProtKB-KW"/>
</dbReference>
<keyword evidence="5" id="KW-0255">Endonuclease</keyword>
<evidence type="ECO:0000256" key="4">
    <source>
        <dbReference type="ARBA" id="ARBA00022722"/>
    </source>
</evidence>
<feature type="domain" description="CCHC-type" evidence="9">
    <location>
        <begin position="268"/>
        <end position="284"/>
    </location>
</feature>
<evidence type="ECO:0000256" key="7">
    <source>
        <dbReference type="ARBA" id="ARBA00022918"/>
    </source>
</evidence>
<dbReference type="PANTHER" id="PTHR37984:SF5">
    <property type="entry name" value="PROTEIN NYNRIN-LIKE"/>
    <property type="match status" value="1"/>
</dbReference>
<keyword evidence="8" id="KW-0862">Zinc</keyword>
<keyword evidence="7" id="KW-0695">RNA-directed DNA polymerase</keyword>
<evidence type="ECO:0000259" key="11">
    <source>
        <dbReference type="PROSITE" id="PS50994"/>
    </source>
</evidence>
<dbReference type="GO" id="GO:0003676">
    <property type="term" value="F:nucleic acid binding"/>
    <property type="evidence" value="ECO:0007669"/>
    <property type="project" value="InterPro"/>
</dbReference>
<dbReference type="GO" id="GO:0015074">
    <property type="term" value="P:DNA integration"/>
    <property type="evidence" value="ECO:0007669"/>
    <property type="project" value="InterPro"/>
</dbReference>
<dbReference type="SUPFAM" id="SSF57756">
    <property type="entry name" value="Retrovirus zinc finger-like domains"/>
    <property type="match status" value="1"/>
</dbReference>
<keyword evidence="3" id="KW-0548">Nucleotidyltransferase</keyword>
<keyword evidence="8" id="KW-0479">Metal-binding</keyword>
<feature type="domain" description="CCHC-type" evidence="9">
    <location>
        <begin position="250"/>
        <end position="264"/>
    </location>
</feature>
<evidence type="ECO:0000313" key="13">
    <source>
        <dbReference type="Proteomes" id="UP000031668"/>
    </source>
</evidence>
<accession>A0A0C2JZ40</accession>
<keyword evidence="4" id="KW-0540">Nuclease</keyword>
<protein>
    <recommendedName>
        <fullName evidence="1">RNA-directed DNA polymerase</fullName>
        <ecNumber evidence="1">2.7.7.49</ecNumber>
    </recommendedName>
</protein>
<keyword evidence="13" id="KW-1185">Reference proteome</keyword>
<name>A0A0C2JZ40_THEKT</name>
<dbReference type="FunFam" id="3.30.420.10:FF:000032">
    <property type="entry name" value="Retrovirus-related Pol polyprotein from transposon 297-like Protein"/>
    <property type="match status" value="1"/>
</dbReference>
<dbReference type="SUPFAM" id="SSF53098">
    <property type="entry name" value="Ribonuclease H-like"/>
    <property type="match status" value="1"/>
</dbReference>
<sequence>MNIPPRKLSRADDLEQWLFEFQVFAKANLYDTARQSDVLPALLDAEILKVYQSANLYDEPSSAEKLQKIIALLRETWAASDAMSASFRLFESAVLLPGQHPRDLCSNLDGYLVKARPTLSTSDREYLVLQKLLGCLPVDVSSILRLFTDLPLKSLADKAGILMSDNHALPKSNSVCSISENGTDLNNSVRPPIDSTKKTEEVNSIARNSPKDPMTEVMDRLSKLEGMFSQALMNPRQPTNETPQRWRITCDRCGAAGHKAKDCRGQARCTSCGARGHVGRICPNRNTGNNYNTSSRYISSTFNPNNISGDILFTLTEFCIGGRALIDTGSSTSIINARLAKVTSVFPTSLILKTANGSRLDTTGQGWFTVSFSDIELRWLFVVSDQIPYDMIIGRDILSSHSLTVEVSPKTVTLRKNIVSCVDNLLLDISVKANLAFKTSISQLANKYEALFSKGDCDYGRCNLEPLKIDTGDSLPLKSKPYDIPIHLKAEVDRQIQSMLRTGAISPCKSSWVSPIVLVKKKNNSYRLCVDYRKLNNVTVKDKYPLPNIEEIFDRFSGSKVFSTIDLKCGYWQLELNDDSKSKTAFIPYPGAGLYQFNVLPFGLCNAPPAFQRMMNKVLEGIPGCAVYLDDVIIFSENEAHHLKTLHNVFEAIHRAGLKLNREKCKFGYGEIEFMGYIVSDRGLHANTDSVKPILDWKAPTNTTNLKSFLGMCTFYHRFIRNMATIAAPLYDLLKKGNPWFWSESCNSSFEKLKDRLSNIPTISFPDPHKEFVVNCDASHVAMGAVLSQYNETELVPISFASKSFSSSQKNYSTIDKECCAIVFAVRKFRKYLLGKKFIILTDHNPLVSLRNLKDPRGRRARWLMELEEFDYEIKHLAGNHNVVADTLSRPVAAIYLGVEPDHRYEQHQDKAIGEVIKIISGENVNMSNISEGNLFVSDGCLYHRGRRGIQYVAPFHVRKEIITSIHCDALKHMGANKTEAAIRQRYYWPNLRHDVITFINACTPCSIYKCKNYTPKAKLNPVIAHNRFECWEIDFTGPLIETHRGNRYIIVFTDKFSKWVEALPVPDQSAQTAARALLECVVYRYGVPKRIHSDQGKSFESALISHMCQYLGCVKSRTTPYHPSGNGQVERCNKTIKNILRICVREDSTEWDQHIGGALFAIRSSIHKSTGFSPACLTYGQELKLPIDLKLYDNTEDLINKGYHVFVNDLNRKLHSAFTAATSQLEKNGIYMSAAYNKHLNERFYKQGDRVLLKCLRGGKLDPKFEGPFVIENAKHPVYTIRKSFGDRSCKTVHHDLLFPCLRINNDPAKHDGNQVIRSALTNQTDGLRRSQRIRRPPPHLSEYTLDMIRRGKA</sequence>
<dbReference type="Pfam" id="PF17917">
    <property type="entry name" value="RT_RNaseH"/>
    <property type="match status" value="1"/>
</dbReference>
<dbReference type="CDD" id="cd09274">
    <property type="entry name" value="RNase_HI_RT_Ty3"/>
    <property type="match status" value="1"/>
</dbReference>
<evidence type="ECO:0000256" key="2">
    <source>
        <dbReference type="ARBA" id="ARBA00022679"/>
    </source>
</evidence>
<dbReference type="Gene3D" id="3.30.420.10">
    <property type="entry name" value="Ribonuclease H-like superfamily/Ribonuclease H"/>
    <property type="match status" value="1"/>
</dbReference>
<evidence type="ECO:0000256" key="1">
    <source>
        <dbReference type="ARBA" id="ARBA00012493"/>
    </source>
</evidence>
<dbReference type="InterPro" id="IPR043502">
    <property type="entry name" value="DNA/RNA_pol_sf"/>
</dbReference>
<dbReference type="PANTHER" id="PTHR37984">
    <property type="entry name" value="PROTEIN CBG26694"/>
    <property type="match status" value="1"/>
</dbReference>
<dbReference type="InterPro" id="IPR001878">
    <property type="entry name" value="Znf_CCHC"/>
</dbReference>
<gene>
    <name evidence="12" type="ORF">RF11_07420</name>
</gene>
<dbReference type="Gene3D" id="1.10.340.70">
    <property type="match status" value="1"/>
</dbReference>
<dbReference type="OrthoDB" id="5988672at2759"/>
<dbReference type="FunFam" id="3.10.20.370:FF:000001">
    <property type="entry name" value="Retrovirus-related Pol polyprotein from transposon 17.6-like protein"/>
    <property type="match status" value="1"/>
</dbReference>
<reference evidence="12 13" key="1">
    <citation type="journal article" date="2014" name="Genome Biol. Evol.">
        <title>The genome of the myxosporean Thelohanellus kitauei shows adaptations to nutrient acquisition within its fish host.</title>
        <authorList>
            <person name="Yang Y."/>
            <person name="Xiong J."/>
            <person name="Zhou Z."/>
            <person name="Huo F."/>
            <person name="Miao W."/>
            <person name="Ran C."/>
            <person name="Liu Y."/>
            <person name="Zhang J."/>
            <person name="Feng J."/>
            <person name="Wang M."/>
            <person name="Wang M."/>
            <person name="Wang L."/>
            <person name="Yao B."/>
        </authorList>
    </citation>
    <scope>NUCLEOTIDE SEQUENCE [LARGE SCALE GENOMIC DNA]</scope>
    <source>
        <strain evidence="12">Wuqing</strain>
    </source>
</reference>
<dbReference type="Pfam" id="PF00078">
    <property type="entry name" value="RVT_1"/>
    <property type="match status" value="1"/>
</dbReference>
<evidence type="ECO:0000313" key="12">
    <source>
        <dbReference type="EMBL" id="KII74908.1"/>
    </source>
</evidence>